<proteinExistence type="predicted"/>
<keyword evidence="2" id="KW-1185">Reference proteome</keyword>
<evidence type="ECO:0000313" key="1">
    <source>
        <dbReference type="EMBL" id="GAA4997553.1"/>
    </source>
</evidence>
<reference evidence="2" key="1">
    <citation type="journal article" date="2019" name="Int. J. Syst. Evol. Microbiol.">
        <title>The Global Catalogue of Microorganisms (GCM) 10K type strain sequencing project: providing services to taxonomists for standard genome sequencing and annotation.</title>
        <authorList>
            <consortium name="The Broad Institute Genomics Platform"/>
            <consortium name="The Broad Institute Genome Sequencing Center for Infectious Disease"/>
            <person name="Wu L."/>
            <person name="Ma J."/>
        </authorList>
    </citation>
    <scope>NUCLEOTIDE SEQUENCE [LARGE SCALE GENOMIC DNA]</scope>
    <source>
        <strain evidence="2">JCM 17986</strain>
    </source>
</reference>
<dbReference type="Proteomes" id="UP001500466">
    <property type="component" value="Unassembled WGS sequence"/>
</dbReference>
<name>A0ABP9II48_9ACTN</name>
<protein>
    <submittedName>
        <fullName evidence="1">Uncharacterized protein</fullName>
    </submittedName>
</protein>
<organism evidence="1 2">
    <name type="scientific">Yinghuangia aomiensis</name>
    <dbReference type="NCBI Taxonomy" id="676205"/>
    <lineage>
        <taxon>Bacteria</taxon>
        <taxon>Bacillati</taxon>
        <taxon>Actinomycetota</taxon>
        <taxon>Actinomycetes</taxon>
        <taxon>Kitasatosporales</taxon>
        <taxon>Streptomycetaceae</taxon>
        <taxon>Yinghuangia</taxon>
    </lineage>
</organism>
<evidence type="ECO:0000313" key="2">
    <source>
        <dbReference type="Proteomes" id="UP001500466"/>
    </source>
</evidence>
<accession>A0ABP9II48</accession>
<sequence>MAPRWRSTRSIRTSSSRPGAGTICGCAGCRSGTFWDDALVASNQAALADIWDDVIAELDSDWGAYTYVSHLGPGA</sequence>
<dbReference type="EMBL" id="BAABHS010000070">
    <property type="protein sequence ID" value="GAA4997553.1"/>
    <property type="molecule type" value="Genomic_DNA"/>
</dbReference>
<comment type="caution">
    <text evidence="1">The sequence shown here is derived from an EMBL/GenBank/DDBJ whole genome shotgun (WGS) entry which is preliminary data.</text>
</comment>
<gene>
    <name evidence="1" type="ORF">GCM10023205_83740</name>
</gene>